<feature type="transmembrane region" description="Helical" evidence="2">
    <location>
        <begin position="21"/>
        <end position="43"/>
    </location>
</feature>
<keyword evidence="2" id="KW-1133">Transmembrane helix</keyword>
<dbReference type="GO" id="GO:0043107">
    <property type="term" value="P:type IV pilus-dependent motility"/>
    <property type="evidence" value="ECO:0007669"/>
    <property type="project" value="TreeGrafter"/>
</dbReference>
<dbReference type="AlphaFoldDB" id="A0A3B1BVL1"/>
<protein>
    <submittedName>
        <fullName evidence="3">Type IV pilus biogenesis protein PilN</fullName>
    </submittedName>
</protein>
<evidence type="ECO:0000313" key="3">
    <source>
        <dbReference type="EMBL" id="VAX10405.1"/>
    </source>
</evidence>
<dbReference type="Pfam" id="PF05137">
    <property type="entry name" value="PilN"/>
    <property type="match status" value="1"/>
</dbReference>
<name>A0A3B1BVL1_9ZZZZ</name>
<dbReference type="InterPro" id="IPR007813">
    <property type="entry name" value="PilN"/>
</dbReference>
<accession>A0A3B1BVL1</accession>
<sequence length="186" mass="20752">MARINLLPWREALRKQRQRELRVAAGGMVVITLLLLLVAHMHIAGLIKHQESRNSFLKAEIAAVENQIKEIKDLEKTKAKLLARMEVIQELQSSRPGVVHLFDELVKTVPEGVILSDLQQSGKNIKLSGQAQSNARVSAYMRNIDASEWIGSPVLEVIQSRDKTGTGFSSFRMRAKQISKTEGSGE</sequence>
<dbReference type="GO" id="GO:0043683">
    <property type="term" value="P:type IV pilus assembly"/>
    <property type="evidence" value="ECO:0007669"/>
    <property type="project" value="TreeGrafter"/>
</dbReference>
<feature type="coiled-coil region" evidence="1">
    <location>
        <begin position="47"/>
        <end position="91"/>
    </location>
</feature>
<dbReference type="InterPro" id="IPR052534">
    <property type="entry name" value="Extracell_DNA_Util/SecSys_Comp"/>
</dbReference>
<evidence type="ECO:0000256" key="1">
    <source>
        <dbReference type="SAM" id="Coils"/>
    </source>
</evidence>
<proteinExistence type="predicted"/>
<organism evidence="3">
    <name type="scientific">hydrothermal vent metagenome</name>
    <dbReference type="NCBI Taxonomy" id="652676"/>
    <lineage>
        <taxon>unclassified sequences</taxon>
        <taxon>metagenomes</taxon>
        <taxon>ecological metagenomes</taxon>
    </lineage>
</organism>
<dbReference type="EMBL" id="UOFX01000071">
    <property type="protein sequence ID" value="VAX10405.1"/>
    <property type="molecule type" value="Genomic_DNA"/>
</dbReference>
<reference evidence="3" key="1">
    <citation type="submission" date="2018-06" db="EMBL/GenBank/DDBJ databases">
        <authorList>
            <person name="Zhirakovskaya E."/>
        </authorList>
    </citation>
    <scope>NUCLEOTIDE SEQUENCE</scope>
</reference>
<keyword evidence="2" id="KW-0472">Membrane</keyword>
<keyword evidence="1" id="KW-0175">Coiled coil</keyword>
<keyword evidence="2" id="KW-0812">Transmembrane</keyword>
<gene>
    <name evidence="3" type="ORF">MNBD_GAMMA26-181</name>
</gene>
<dbReference type="PANTHER" id="PTHR40278">
    <property type="entry name" value="DNA UTILIZATION PROTEIN HOFN"/>
    <property type="match status" value="1"/>
</dbReference>
<dbReference type="PANTHER" id="PTHR40278:SF2">
    <property type="entry name" value="TYPE IV PILUS INNER MEMBRANE COMPONENT PILN"/>
    <property type="match status" value="1"/>
</dbReference>
<evidence type="ECO:0000256" key="2">
    <source>
        <dbReference type="SAM" id="Phobius"/>
    </source>
</evidence>